<gene>
    <name evidence="3" type="ORF">MD483_06550</name>
</gene>
<proteinExistence type="predicted"/>
<feature type="domain" description="VWFA" evidence="2">
    <location>
        <begin position="163"/>
        <end position="422"/>
    </location>
</feature>
<evidence type="ECO:0000313" key="4">
    <source>
        <dbReference type="Proteomes" id="UP001155586"/>
    </source>
</evidence>
<evidence type="ECO:0000259" key="2">
    <source>
        <dbReference type="PROSITE" id="PS50234"/>
    </source>
</evidence>
<evidence type="ECO:0000256" key="1">
    <source>
        <dbReference type="SAM" id="Coils"/>
    </source>
</evidence>
<sequence>MTRISKQRGHAALLFVMIIPALFGLFALASDGARAIQSKARIEDASEVTVLAIAEHNDDNIGQSELGQGSAVNQQIASRYVNYYLGDLSSIESINVRRLNCEDIPECLDGLAQDEPRFFQYELDVVTRHQAWFPKSDGFEGFDETFDVKGASMARKYQNQAVDVVFAADFSGSMDDGWNGGNQTKIQDLMDVIEEVVAELEKFNENHQEEANHVGIAPFDFYTRNMIGGREKDISELIFSGNSIDYGRTVEQVFIEKNQEVSNSNADRSNNVELTDDFEQFRRDIRYFRAGGGTSSVAGTIRAAQMLQKGESPRRLLIILSDGEDNPDWAPSKYREPSYGSRPSFETIGRTLMINYNMCDVIRSGLSDAYTPDGTKIEAKIAVIGFDYDVNDNDALMYCAGEDNVYEAQNRDEILNNILELITEEIGHLGNG</sequence>
<dbReference type="InterPro" id="IPR036465">
    <property type="entry name" value="vWFA_dom_sf"/>
</dbReference>
<reference evidence="3" key="1">
    <citation type="submission" date="2022-02" db="EMBL/GenBank/DDBJ databases">
        <title>Vibrio sp. nov., a new bacterium isolated from Bohai sea, China.</title>
        <authorList>
            <person name="Yuan Y."/>
        </authorList>
    </citation>
    <scope>NUCLEOTIDE SEQUENCE</scope>
    <source>
        <strain evidence="3">DBSS07</strain>
    </source>
</reference>
<dbReference type="Gene3D" id="3.40.50.410">
    <property type="entry name" value="von Willebrand factor, type A domain"/>
    <property type="match status" value="1"/>
</dbReference>
<keyword evidence="4" id="KW-1185">Reference proteome</keyword>
<evidence type="ECO:0000313" key="3">
    <source>
        <dbReference type="EMBL" id="MCW8333481.1"/>
    </source>
</evidence>
<feature type="coiled-coil region" evidence="1">
    <location>
        <begin position="186"/>
        <end position="213"/>
    </location>
</feature>
<dbReference type="AlphaFoldDB" id="A0A9X3CD77"/>
<keyword evidence="1" id="KW-0175">Coiled coil</keyword>
<dbReference type="PROSITE" id="PS50234">
    <property type="entry name" value="VWFA"/>
    <property type="match status" value="1"/>
</dbReference>
<protein>
    <submittedName>
        <fullName evidence="3">TadG</fullName>
    </submittedName>
</protein>
<dbReference type="InterPro" id="IPR002035">
    <property type="entry name" value="VWF_A"/>
</dbReference>
<organism evidence="3 4">
    <name type="scientific">Vibrio paucivorans</name>
    <dbReference type="NCBI Taxonomy" id="2829489"/>
    <lineage>
        <taxon>Bacteria</taxon>
        <taxon>Pseudomonadati</taxon>
        <taxon>Pseudomonadota</taxon>
        <taxon>Gammaproteobacteria</taxon>
        <taxon>Vibrionales</taxon>
        <taxon>Vibrionaceae</taxon>
        <taxon>Vibrio</taxon>
    </lineage>
</organism>
<name>A0A9X3CD77_9VIBR</name>
<dbReference type="RefSeq" id="WP_265687032.1">
    <property type="nucleotide sequence ID" value="NZ_JAKRRX010000025.1"/>
</dbReference>
<dbReference type="EMBL" id="JAKRRX010000025">
    <property type="protein sequence ID" value="MCW8333481.1"/>
    <property type="molecule type" value="Genomic_DNA"/>
</dbReference>
<comment type="caution">
    <text evidence="3">The sequence shown here is derived from an EMBL/GenBank/DDBJ whole genome shotgun (WGS) entry which is preliminary data.</text>
</comment>
<dbReference type="Proteomes" id="UP001155586">
    <property type="component" value="Unassembled WGS sequence"/>
</dbReference>
<dbReference type="SUPFAM" id="SSF53300">
    <property type="entry name" value="vWA-like"/>
    <property type="match status" value="1"/>
</dbReference>
<accession>A0A9X3CD77</accession>